<proteinExistence type="predicted"/>
<keyword evidence="3" id="KW-1185">Reference proteome</keyword>
<feature type="transmembrane region" description="Helical" evidence="1">
    <location>
        <begin position="6"/>
        <end position="24"/>
    </location>
</feature>
<gene>
    <name evidence="2" type="ORF">M378DRAFT_12025</name>
</gene>
<dbReference type="HOGENOM" id="CLU_1776977_0_0_1"/>
<dbReference type="STRING" id="946122.A0A0C2WPL5"/>
<reference evidence="2 3" key="1">
    <citation type="submission" date="2014-04" db="EMBL/GenBank/DDBJ databases">
        <title>Evolutionary Origins and Diversification of the Mycorrhizal Mutualists.</title>
        <authorList>
            <consortium name="DOE Joint Genome Institute"/>
            <consortium name="Mycorrhizal Genomics Consortium"/>
            <person name="Kohler A."/>
            <person name="Kuo A."/>
            <person name="Nagy L.G."/>
            <person name="Floudas D."/>
            <person name="Copeland A."/>
            <person name="Barry K.W."/>
            <person name="Cichocki N."/>
            <person name="Veneault-Fourrey C."/>
            <person name="LaButti K."/>
            <person name="Lindquist E.A."/>
            <person name="Lipzen A."/>
            <person name="Lundell T."/>
            <person name="Morin E."/>
            <person name="Murat C."/>
            <person name="Riley R."/>
            <person name="Ohm R."/>
            <person name="Sun H."/>
            <person name="Tunlid A."/>
            <person name="Henrissat B."/>
            <person name="Grigoriev I.V."/>
            <person name="Hibbett D.S."/>
            <person name="Martin F."/>
        </authorList>
    </citation>
    <scope>NUCLEOTIDE SEQUENCE [LARGE SCALE GENOMIC DNA]</scope>
    <source>
        <strain evidence="2 3">Koide BX008</strain>
    </source>
</reference>
<evidence type="ECO:0000256" key="1">
    <source>
        <dbReference type="SAM" id="Phobius"/>
    </source>
</evidence>
<name>A0A0C2WPL5_AMAMK</name>
<keyword evidence="1" id="KW-1133">Transmembrane helix</keyword>
<dbReference type="InParanoid" id="A0A0C2WPL5"/>
<evidence type="ECO:0000313" key="3">
    <source>
        <dbReference type="Proteomes" id="UP000054549"/>
    </source>
</evidence>
<keyword evidence="1" id="KW-0812">Transmembrane</keyword>
<dbReference type="AlphaFoldDB" id="A0A0C2WPL5"/>
<dbReference type="EMBL" id="KN818257">
    <property type="protein sequence ID" value="KIL63587.1"/>
    <property type="molecule type" value="Genomic_DNA"/>
</dbReference>
<accession>A0A0C2WPL5</accession>
<dbReference type="OrthoDB" id="5327148at2759"/>
<organism evidence="2 3">
    <name type="scientific">Amanita muscaria (strain Koide BX008)</name>
    <dbReference type="NCBI Taxonomy" id="946122"/>
    <lineage>
        <taxon>Eukaryota</taxon>
        <taxon>Fungi</taxon>
        <taxon>Dikarya</taxon>
        <taxon>Basidiomycota</taxon>
        <taxon>Agaricomycotina</taxon>
        <taxon>Agaricomycetes</taxon>
        <taxon>Agaricomycetidae</taxon>
        <taxon>Agaricales</taxon>
        <taxon>Pluteineae</taxon>
        <taxon>Amanitaceae</taxon>
        <taxon>Amanita</taxon>
    </lineage>
</organism>
<dbReference type="Proteomes" id="UP000054549">
    <property type="component" value="Unassembled WGS sequence"/>
</dbReference>
<sequence length="146" mass="16500">MLYVFIALNVVRLISVVSLILVFASNIDTLVHDILAVNKYLTGGNGSDSATSTTISQVDVSYDYIMDSTIPIQPGGSFWAVLNRLLIMGQTIVLLLYEFGWPSVFFERFFPILGKEFWPRHSRPDGMSVRLSFFRFLDLESSNSTY</sequence>
<keyword evidence="1" id="KW-0472">Membrane</keyword>
<protein>
    <submittedName>
        <fullName evidence="2">Uncharacterized protein</fullName>
    </submittedName>
</protein>
<evidence type="ECO:0000313" key="2">
    <source>
        <dbReference type="EMBL" id="KIL63587.1"/>
    </source>
</evidence>